<evidence type="ECO:0000313" key="3">
    <source>
        <dbReference type="Proteomes" id="UP000050790"/>
    </source>
</evidence>
<protein>
    <recommendedName>
        <fullName evidence="2">Peptidase A2 domain-containing protein</fullName>
    </recommendedName>
</protein>
<dbReference type="InterPro" id="IPR021109">
    <property type="entry name" value="Peptidase_aspartic_dom_sf"/>
</dbReference>
<dbReference type="Gene3D" id="2.40.70.10">
    <property type="entry name" value="Acid Proteases"/>
    <property type="match status" value="1"/>
</dbReference>
<dbReference type="InterPro" id="IPR001969">
    <property type="entry name" value="Aspartic_peptidase_AS"/>
</dbReference>
<dbReference type="GO" id="GO:0006508">
    <property type="term" value="P:proteolysis"/>
    <property type="evidence" value="ECO:0007669"/>
    <property type="project" value="InterPro"/>
</dbReference>
<dbReference type="PROSITE" id="PS50175">
    <property type="entry name" value="ASP_PROT_RETROV"/>
    <property type="match status" value="1"/>
</dbReference>
<evidence type="ECO:0000313" key="4">
    <source>
        <dbReference type="WBParaSite" id="SMRG1_43520.1"/>
    </source>
</evidence>
<dbReference type="InterPro" id="IPR001995">
    <property type="entry name" value="Peptidase_A2_cat"/>
</dbReference>
<evidence type="ECO:0000256" key="1">
    <source>
        <dbReference type="ARBA" id="ARBA00022801"/>
    </source>
</evidence>
<accession>A0AA84ZR27</accession>
<dbReference type="InterPro" id="IPR053134">
    <property type="entry name" value="RNA-dir_DNA_polymerase"/>
</dbReference>
<evidence type="ECO:0000259" key="2">
    <source>
        <dbReference type="PROSITE" id="PS50175"/>
    </source>
</evidence>
<dbReference type="Gene3D" id="3.10.10.10">
    <property type="entry name" value="HIV Type 1 Reverse Transcriptase, subunit A, domain 1"/>
    <property type="match status" value="1"/>
</dbReference>
<dbReference type="FunFam" id="2.40.70.10:FF:000130">
    <property type="entry name" value="Retrovirus-related Pol polyprotein from transposon opus-like Protein"/>
    <property type="match status" value="1"/>
</dbReference>
<dbReference type="PROSITE" id="PS00141">
    <property type="entry name" value="ASP_PROTEASE"/>
    <property type="match status" value="1"/>
</dbReference>
<dbReference type="SUPFAM" id="SSF56672">
    <property type="entry name" value="DNA/RNA polymerases"/>
    <property type="match status" value="1"/>
</dbReference>
<organism evidence="3 4">
    <name type="scientific">Schistosoma margrebowiei</name>
    <dbReference type="NCBI Taxonomy" id="48269"/>
    <lineage>
        <taxon>Eukaryota</taxon>
        <taxon>Metazoa</taxon>
        <taxon>Spiralia</taxon>
        <taxon>Lophotrochozoa</taxon>
        <taxon>Platyhelminthes</taxon>
        <taxon>Trematoda</taxon>
        <taxon>Digenea</taxon>
        <taxon>Strigeidida</taxon>
        <taxon>Schistosomatoidea</taxon>
        <taxon>Schistosomatidae</taxon>
        <taxon>Schistosoma</taxon>
    </lineage>
</organism>
<dbReference type="AlphaFoldDB" id="A0AA84ZR27"/>
<reference evidence="4" key="1">
    <citation type="submission" date="2023-11" db="UniProtKB">
        <authorList>
            <consortium name="WormBaseParasite"/>
        </authorList>
    </citation>
    <scope>IDENTIFICATION</scope>
</reference>
<dbReference type="GO" id="GO:0004190">
    <property type="term" value="F:aspartic-type endopeptidase activity"/>
    <property type="evidence" value="ECO:0007669"/>
    <property type="project" value="InterPro"/>
</dbReference>
<dbReference type="SUPFAM" id="SSF50630">
    <property type="entry name" value="Acid proteases"/>
    <property type="match status" value="1"/>
</dbReference>
<dbReference type="Proteomes" id="UP000050790">
    <property type="component" value="Unassembled WGS sequence"/>
</dbReference>
<keyword evidence="1" id="KW-0378">Hydrolase</keyword>
<name>A0AA84ZR27_9TREM</name>
<proteinExistence type="predicted"/>
<dbReference type="InterPro" id="IPR043502">
    <property type="entry name" value="DNA/RNA_pol_sf"/>
</dbReference>
<dbReference type="PANTHER" id="PTHR24559">
    <property type="entry name" value="TRANSPOSON TY3-I GAG-POL POLYPROTEIN"/>
    <property type="match status" value="1"/>
</dbReference>
<dbReference type="WBParaSite" id="SMRG1_43520.1">
    <property type="protein sequence ID" value="SMRG1_43520.1"/>
    <property type="gene ID" value="SMRG1_43520"/>
</dbReference>
<feature type="domain" description="Peptidase A2" evidence="2">
    <location>
        <begin position="52"/>
        <end position="126"/>
    </location>
</feature>
<dbReference type="PANTHER" id="PTHR24559:SF444">
    <property type="entry name" value="REVERSE TRANSCRIPTASE DOMAIN-CONTAINING PROTEIN"/>
    <property type="match status" value="1"/>
</dbReference>
<sequence length="294" mass="33559">MVRKHAVAPNRATFRQTYKLSGKRSGQTVMAAAVTGQHVSRLFHVRDRISGSDFLVDTGAEISIIPLHLFHRQQTTSTKLSLIAANESVIKTYGEQSLILDLGLRRRFTWVFIVAQVKRPILGADFLSAHNLLVDMTNKRLIDVNTRLQVNGTLSNDNEIHGVRIMKPVNNIFNDILTEYQCITKSDYQKEGNPQLVQHHITTTGPPIRARARRLPPTKLQAAKREFEHMMQLGIIRPSNNPWASPLHMVPKKDQDWRPCGDYRRLNNQTIPDRYPIPHIHDFSLNLHGKCIFS</sequence>